<dbReference type="eggNOG" id="COG1999">
    <property type="taxonomic scope" value="Bacteria"/>
</dbReference>
<evidence type="ECO:0000313" key="8">
    <source>
        <dbReference type="Proteomes" id="UP000005710"/>
    </source>
</evidence>
<dbReference type="CDD" id="cd02968">
    <property type="entry name" value="SCO"/>
    <property type="match status" value="1"/>
</dbReference>
<name>K6Q3J5_9FIRM</name>
<evidence type="ECO:0000256" key="1">
    <source>
        <dbReference type="ARBA" id="ARBA00010996"/>
    </source>
</evidence>
<dbReference type="InterPro" id="IPR013766">
    <property type="entry name" value="Thioredoxin_domain"/>
</dbReference>
<feature type="domain" description="Thioredoxin" evidence="6">
    <location>
        <begin position="62"/>
        <end position="225"/>
    </location>
</feature>
<feature type="binding site" evidence="3">
    <location>
        <position position="104"/>
    </location>
    <ligand>
        <name>Cu cation</name>
        <dbReference type="ChEBI" id="CHEBI:23378"/>
    </ligand>
</feature>
<comment type="similarity">
    <text evidence="1">Belongs to the SCO1/2 family.</text>
</comment>
<dbReference type="PANTHER" id="PTHR12151:SF25">
    <property type="entry name" value="LINALOOL DEHYDRATASE_ISOMERASE DOMAIN-CONTAINING PROTEIN"/>
    <property type="match status" value="1"/>
</dbReference>
<dbReference type="EMBL" id="AENY02000002">
    <property type="protein sequence ID" value="EKP95649.1"/>
    <property type="molecule type" value="Genomic_DNA"/>
</dbReference>
<dbReference type="Proteomes" id="UP000005710">
    <property type="component" value="Unassembled WGS sequence"/>
</dbReference>
<evidence type="ECO:0000313" key="7">
    <source>
        <dbReference type="EMBL" id="EKP95649.1"/>
    </source>
</evidence>
<evidence type="ECO:0000256" key="2">
    <source>
        <dbReference type="ARBA" id="ARBA00023008"/>
    </source>
</evidence>
<dbReference type="Gene3D" id="3.40.30.10">
    <property type="entry name" value="Glutaredoxin"/>
    <property type="match status" value="1"/>
</dbReference>
<sequence length="231" mass="25584">MRKLWWVGLAVLVLLAAGSWWFGTRAGSDQPGGPGAGPAGTPAPSSGQGTAGTNNGFKGMVLQNPREAPDFELKAADGSTFKLSDQRGKVVLLFFGYTNCPDVCPATMAVWKELGKRVKDRADDVRMVFITVDPERDTPKRLREYLPKYGEHIVGLTGTQEQLKPVWDAYSVKPERVEMPDSALKYAMAHPAQVYLIDPEGKIRLLYPLGYKAEDIEHDIRLLLEQRQNRG</sequence>
<comment type="caution">
    <text evidence="7">The sequence shown here is derived from an EMBL/GenBank/DDBJ whole genome shotgun (WGS) entry which is preliminary data.</text>
</comment>
<accession>K6Q3J5</accession>
<dbReference type="PROSITE" id="PS51352">
    <property type="entry name" value="THIOREDOXIN_2"/>
    <property type="match status" value="1"/>
</dbReference>
<dbReference type="RefSeq" id="WP_006903677.1">
    <property type="nucleotide sequence ID" value="NZ_JH976535.1"/>
</dbReference>
<evidence type="ECO:0000256" key="5">
    <source>
        <dbReference type="SAM" id="MobiDB-lite"/>
    </source>
</evidence>
<feature type="binding site" evidence="3">
    <location>
        <position position="100"/>
    </location>
    <ligand>
        <name>Cu cation</name>
        <dbReference type="ChEBI" id="CHEBI:23378"/>
    </ligand>
</feature>
<dbReference type="PANTHER" id="PTHR12151">
    <property type="entry name" value="ELECTRON TRANSPORT PROTIN SCO1/SENC FAMILY MEMBER"/>
    <property type="match status" value="1"/>
</dbReference>
<feature type="disulfide bond" description="Redox-active" evidence="4">
    <location>
        <begin position="100"/>
        <end position="104"/>
    </location>
</feature>
<dbReference type="SUPFAM" id="SSF52833">
    <property type="entry name" value="Thioredoxin-like"/>
    <property type="match status" value="1"/>
</dbReference>
<evidence type="ECO:0000256" key="4">
    <source>
        <dbReference type="PIRSR" id="PIRSR603782-2"/>
    </source>
</evidence>
<keyword evidence="8" id="KW-1185">Reference proteome</keyword>
<keyword evidence="2 3" id="KW-0186">Copper</keyword>
<gene>
    <name evidence="7" type="ORF">ThesuDRAFT_01408</name>
</gene>
<organism evidence="7 8">
    <name type="scientific">Thermaerobacter subterraneus DSM 13965</name>
    <dbReference type="NCBI Taxonomy" id="867903"/>
    <lineage>
        <taxon>Bacteria</taxon>
        <taxon>Bacillati</taxon>
        <taxon>Bacillota</taxon>
        <taxon>Clostridia</taxon>
        <taxon>Eubacteriales</taxon>
        <taxon>Clostridiales Family XVII. Incertae Sedis</taxon>
        <taxon>Thermaerobacter</taxon>
    </lineage>
</organism>
<dbReference type="HOGENOM" id="CLU_050131_3_0_9"/>
<dbReference type="InterPro" id="IPR036249">
    <property type="entry name" value="Thioredoxin-like_sf"/>
</dbReference>
<dbReference type="OrthoDB" id="9811998at2"/>
<reference evidence="7" key="2">
    <citation type="submission" date="2012-10" db="EMBL/GenBank/DDBJ databases">
        <title>Improved high-quality draft of Thermaerobacter subterraneus C21, DSM 13965.</title>
        <authorList>
            <consortium name="DOE Joint Genome Institute"/>
            <person name="Eisen J."/>
            <person name="Huntemann M."/>
            <person name="Wei C.-L."/>
            <person name="Han J."/>
            <person name="Detter J.C."/>
            <person name="Han C."/>
            <person name="Tapia R."/>
            <person name="Chen A."/>
            <person name="Kyrpides N."/>
            <person name="Mavromatis K."/>
            <person name="Markowitz V."/>
            <person name="Szeto E."/>
            <person name="Ivanova N."/>
            <person name="Mikhailova N."/>
            <person name="Ovchinnikova G."/>
            <person name="Pagani I."/>
            <person name="Pati A."/>
            <person name="Goodwin L."/>
            <person name="Nordberg H.P."/>
            <person name="Cantor M.N."/>
            <person name="Hua S.X."/>
            <person name="Woyke T."/>
            <person name="Eisen J."/>
            <person name="Klenk H.-P."/>
        </authorList>
    </citation>
    <scope>NUCLEOTIDE SEQUENCE [LARGE SCALE GENOMIC DNA]</scope>
    <source>
        <strain evidence="7">DSM 13965</strain>
    </source>
</reference>
<evidence type="ECO:0000256" key="3">
    <source>
        <dbReference type="PIRSR" id="PIRSR603782-1"/>
    </source>
</evidence>
<protein>
    <submittedName>
        <fullName evidence="7">Uncharacterized protein SCO1/SenC/PrrC</fullName>
    </submittedName>
</protein>
<reference evidence="7" key="1">
    <citation type="submission" date="2010-10" db="EMBL/GenBank/DDBJ databases">
        <authorList>
            <consortium name="US DOE Joint Genome Institute (JGI-PGF)"/>
            <person name="Lucas S."/>
            <person name="Copeland A."/>
            <person name="Lapidus A."/>
            <person name="Bruce D."/>
            <person name="Goodwin L."/>
            <person name="Pitluck S."/>
            <person name="Kyrpides N."/>
            <person name="Mavromatis K."/>
            <person name="Detter J.C."/>
            <person name="Han C."/>
            <person name="Land M."/>
            <person name="Hauser L."/>
            <person name="Markowitz V."/>
            <person name="Cheng J.-F."/>
            <person name="Hugenholtz P."/>
            <person name="Woyke T."/>
            <person name="Wu D."/>
            <person name="Pukall R."/>
            <person name="Wahrenburg C."/>
            <person name="Brambilla E."/>
            <person name="Klenk H.-P."/>
            <person name="Eisen J.A."/>
        </authorList>
    </citation>
    <scope>NUCLEOTIDE SEQUENCE [LARGE SCALE GENOMIC DNA]</scope>
    <source>
        <strain evidence="7">DSM 13965</strain>
    </source>
</reference>
<feature type="region of interest" description="Disordered" evidence="5">
    <location>
        <begin position="28"/>
        <end position="61"/>
    </location>
</feature>
<keyword evidence="4" id="KW-1015">Disulfide bond</keyword>
<evidence type="ECO:0000259" key="6">
    <source>
        <dbReference type="PROSITE" id="PS51352"/>
    </source>
</evidence>
<dbReference type="InterPro" id="IPR003782">
    <property type="entry name" value="SCO1/SenC"/>
</dbReference>
<proteinExistence type="inferred from homology"/>
<dbReference type="GO" id="GO:0046872">
    <property type="term" value="F:metal ion binding"/>
    <property type="evidence" value="ECO:0007669"/>
    <property type="project" value="UniProtKB-KW"/>
</dbReference>
<dbReference type="STRING" id="867903.ThesuDRAFT_01408"/>
<dbReference type="Pfam" id="PF02630">
    <property type="entry name" value="SCO1-SenC"/>
    <property type="match status" value="1"/>
</dbReference>
<keyword evidence="3" id="KW-0479">Metal-binding</keyword>
<dbReference type="AlphaFoldDB" id="K6Q3J5"/>
<feature type="compositionally biased region" description="Low complexity" evidence="5">
    <location>
        <begin position="39"/>
        <end position="48"/>
    </location>
</feature>
<feature type="binding site" evidence="3">
    <location>
        <position position="190"/>
    </location>
    <ligand>
        <name>Cu cation</name>
        <dbReference type="ChEBI" id="CHEBI:23378"/>
    </ligand>
</feature>